<dbReference type="Proteomes" id="UP001633002">
    <property type="component" value="Unassembled WGS sequence"/>
</dbReference>
<keyword evidence="12" id="KW-0229">DNA integration</keyword>
<dbReference type="InterPro" id="IPR041373">
    <property type="entry name" value="RT_RNaseH"/>
</dbReference>
<dbReference type="Gene3D" id="1.10.340.70">
    <property type="match status" value="1"/>
</dbReference>
<keyword evidence="4" id="KW-0808">Transferase</keyword>
<dbReference type="InterPro" id="IPR000477">
    <property type="entry name" value="RT_dom"/>
</dbReference>
<gene>
    <name evidence="22" type="ORF">R1sor_002049</name>
</gene>
<dbReference type="Pfam" id="PF17921">
    <property type="entry name" value="Integrase_H2C2"/>
    <property type="match status" value="1"/>
</dbReference>
<dbReference type="Pfam" id="PF24626">
    <property type="entry name" value="SH3_Tf2-1"/>
    <property type="match status" value="1"/>
</dbReference>
<feature type="compositionally biased region" description="Basic and acidic residues" evidence="18">
    <location>
        <begin position="262"/>
        <end position="289"/>
    </location>
</feature>
<dbReference type="GO" id="GO:0004519">
    <property type="term" value="F:endonuclease activity"/>
    <property type="evidence" value="ECO:0007669"/>
    <property type="project" value="UniProtKB-KW"/>
</dbReference>
<dbReference type="PROSITE" id="PS50013">
    <property type="entry name" value="CHROMO_2"/>
    <property type="match status" value="1"/>
</dbReference>
<evidence type="ECO:0000259" key="19">
    <source>
        <dbReference type="PROSITE" id="PS50013"/>
    </source>
</evidence>
<keyword evidence="5" id="KW-0548">Nucleotidyltransferase</keyword>
<dbReference type="InterPro" id="IPR041588">
    <property type="entry name" value="Integrase_H2C2"/>
</dbReference>
<dbReference type="CDD" id="cd09274">
    <property type="entry name" value="RNase_HI_RT_Ty3"/>
    <property type="match status" value="1"/>
</dbReference>
<dbReference type="Pfam" id="PF03732">
    <property type="entry name" value="Retrotrans_gag"/>
    <property type="match status" value="1"/>
</dbReference>
<evidence type="ECO:0000259" key="21">
    <source>
        <dbReference type="PROSITE" id="PS50994"/>
    </source>
</evidence>
<dbReference type="Pfam" id="PF08284">
    <property type="entry name" value="RVP_2"/>
    <property type="match status" value="1"/>
</dbReference>
<keyword evidence="17" id="KW-0539">Nucleus</keyword>
<evidence type="ECO:0000256" key="15">
    <source>
        <dbReference type="ARBA" id="ARBA00023125"/>
    </source>
</evidence>
<dbReference type="SUPFAM" id="SSF50630">
    <property type="entry name" value="Acid proteases"/>
    <property type="match status" value="1"/>
</dbReference>
<evidence type="ECO:0000256" key="5">
    <source>
        <dbReference type="ARBA" id="ARBA00022695"/>
    </source>
</evidence>
<proteinExistence type="predicted"/>
<evidence type="ECO:0000256" key="11">
    <source>
        <dbReference type="ARBA" id="ARBA00022842"/>
    </source>
</evidence>
<dbReference type="SUPFAM" id="SSF56672">
    <property type="entry name" value="DNA/RNA polymerases"/>
    <property type="match status" value="1"/>
</dbReference>
<reference evidence="22 23" key="1">
    <citation type="submission" date="2024-09" db="EMBL/GenBank/DDBJ databases">
        <title>Chromosome-scale assembly of Riccia sorocarpa.</title>
        <authorList>
            <person name="Paukszto L."/>
        </authorList>
    </citation>
    <scope>NUCLEOTIDE SEQUENCE [LARGE SCALE GENOMIC DNA]</scope>
    <source>
        <strain evidence="22">LP-2024</strain>
        <tissue evidence="22">Aerial parts of the thallus</tissue>
    </source>
</reference>
<comment type="caution">
    <text evidence="22">The sequence shown here is derived from an EMBL/GenBank/DDBJ whole genome shotgun (WGS) entry which is preliminary data.</text>
</comment>
<dbReference type="PANTHER" id="PTHR37984">
    <property type="entry name" value="PROTEIN CBG26694"/>
    <property type="match status" value="1"/>
</dbReference>
<dbReference type="InterPro" id="IPR043502">
    <property type="entry name" value="DNA/RNA_pol_sf"/>
</dbReference>
<dbReference type="GO" id="GO:0006310">
    <property type="term" value="P:DNA recombination"/>
    <property type="evidence" value="ECO:0007669"/>
    <property type="project" value="UniProtKB-KW"/>
</dbReference>
<dbReference type="Gene3D" id="3.10.10.10">
    <property type="entry name" value="HIV Type 1 Reverse Transcriptase, subunit A, domain 1"/>
    <property type="match status" value="1"/>
</dbReference>
<dbReference type="SUPFAM" id="SSF54160">
    <property type="entry name" value="Chromo domain-like"/>
    <property type="match status" value="1"/>
</dbReference>
<evidence type="ECO:0000256" key="14">
    <source>
        <dbReference type="ARBA" id="ARBA00022932"/>
    </source>
</evidence>
<dbReference type="EMBL" id="JBJQOH010000006">
    <property type="protein sequence ID" value="KAL3684027.1"/>
    <property type="molecule type" value="Genomic_DNA"/>
</dbReference>
<dbReference type="GO" id="GO:0003677">
    <property type="term" value="F:DNA binding"/>
    <property type="evidence" value="ECO:0007669"/>
    <property type="project" value="UniProtKB-KW"/>
</dbReference>
<keyword evidence="16" id="KW-0233">DNA recombination</keyword>
<organism evidence="22 23">
    <name type="scientific">Riccia sorocarpa</name>
    <dbReference type="NCBI Taxonomy" id="122646"/>
    <lineage>
        <taxon>Eukaryota</taxon>
        <taxon>Viridiplantae</taxon>
        <taxon>Streptophyta</taxon>
        <taxon>Embryophyta</taxon>
        <taxon>Marchantiophyta</taxon>
        <taxon>Marchantiopsida</taxon>
        <taxon>Marchantiidae</taxon>
        <taxon>Marchantiales</taxon>
        <taxon>Ricciaceae</taxon>
        <taxon>Riccia</taxon>
    </lineage>
</organism>
<keyword evidence="9" id="KW-0255">Endonuclease</keyword>
<dbReference type="GO" id="GO:0003964">
    <property type="term" value="F:RNA-directed DNA polymerase activity"/>
    <property type="evidence" value="ECO:0007669"/>
    <property type="project" value="UniProtKB-KW"/>
</dbReference>
<keyword evidence="6" id="KW-0540">Nuclease</keyword>
<feature type="domain" description="Integrase catalytic" evidence="21">
    <location>
        <begin position="1088"/>
        <end position="1253"/>
    </location>
</feature>
<dbReference type="FunFam" id="1.10.340.70:FF:000001">
    <property type="entry name" value="Retrovirus-related Pol polyprotein from transposon gypsy-like Protein"/>
    <property type="match status" value="1"/>
</dbReference>
<dbReference type="FunFam" id="3.30.420.10:FF:000032">
    <property type="entry name" value="Retrovirus-related Pol polyprotein from transposon 297-like Protein"/>
    <property type="match status" value="1"/>
</dbReference>
<dbReference type="GO" id="GO:0005634">
    <property type="term" value="C:nucleus"/>
    <property type="evidence" value="ECO:0007669"/>
    <property type="project" value="UniProtKB-SubCell"/>
</dbReference>
<keyword evidence="13" id="KW-0695">RNA-directed DNA polymerase</keyword>
<dbReference type="Gene3D" id="2.40.50.40">
    <property type="match status" value="1"/>
</dbReference>
<evidence type="ECO:0000256" key="8">
    <source>
        <dbReference type="ARBA" id="ARBA00022750"/>
    </source>
</evidence>
<dbReference type="InterPro" id="IPR016197">
    <property type="entry name" value="Chromo-like_dom_sf"/>
</dbReference>
<name>A0ABD3H080_9MARC</name>
<dbReference type="InterPro" id="IPR023780">
    <property type="entry name" value="Chromo_domain"/>
</dbReference>
<evidence type="ECO:0000313" key="23">
    <source>
        <dbReference type="Proteomes" id="UP001633002"/>
    </source>
</evidence>
<dbReference type="Pfam" id="PF17917">
    <property type="entry name" value="RT_RNaseH"/>
    <property type="match status" value="1"/>
</dbReference>
<dbReference type="InterPro" id="IPR012337">
    <property type="entry name" value="RNaseH-like_sf"/>
</dbReference>
<feature type="domain" description="Reverse transcriptase" evidence="20">
    <location>
        <begin position="575"/>
        <end position="754"/>
    </location>
</feature>
<dbReference type="GO" id="GO:0046872">
    <property type="term" value="F:metal ion binding"/>
    <property type="evidence" value="ECO:0007669"/>
    <property type="project" value="UniProtKB-KW"/>
</dbReference>
<keyword evidence="3" id="KW-0645">Protease</keyword>
<evidence type="ECO:0000256" key="7">
    <source>
        <dbReference type="ARBA" id="ARBA00022723"/>
    </source>
</evidence>
<evidence type="ECO:0000256" key="13">
    <source>
        <dbReference type="ARBA" id="ARBA00022918"/>
    </source>
</evidence>
<dbReference type="InterPro" id="IPR043128">
    <property type="entry name" value="Rev_trsase/Diguanyl_cyclase"/>
</dbReference>
<evidence type="ECO:0000259" key="20">
    <source>
        <dbReference type="PROSITE" id="PS50878"/>
    </source>
</evidence>
<evidence type="ECO:0000256" key="3">
    <source>
        <dbReference type="ARBA" id="ARBA00022670"/>
    </source>
</evidence>
<keyword evidence="14" id="KW-0239">DNA-directed DNA polymerase</keyword>
<dbReference type="SMART" id="SM00298">
    <property type="entry name" value="CHROMO"/>
    <property type="match status" value="1"/>
</dbReference>
<dbReference type="InterPro" id="IPR005162">
    <property type="entry name" value="Retrotrans_gag_dom"/>
</dbReference>
<dbReference type="SUPFAM" id="SSF53098">
    <property type="entry name" value="Ribonuclease H-like"/>
    <property type="match status" value="1"/>
</dbReference>
<evidence type="ECO:0000256" key="9">
    <source>
        <dbReference type="ARBA" id="ARBA00022759"/>
    </source>
</evidence>
<dbReference type="InterPro" id="IPR021109">
    <property type="entry name" value="Peptidase_aspartic_dom_sf"/>
</dbReference>
<dbReference type="Pfam" id="PF00078">
    <property type="entry name" value="RVT_1"/>
    <property type="match status" value="1"/>
</dbReference>
<dbReference type="Gene3D" id="3.30.70.270">
    <property type="match status" value="2"/>
</dbReference>
<dbReference type="InterPro" id="IPR023779">
    <property type="entry name" value="Chromodomain_CS"/>
</dbReference>
<sequence>MEEIMQNLLGELQEMKMTMQALQGKVSDLESHGGVMPPHGNPIGEENARTLGDVREGESALLLRMKKTCNIEPYKGQRAMGVVENWISRMNRYLRLFSTQISDQTAGVFACGYLTDKALTWYDAWERTLLAENHVVTWSALQNGLLKNFQSVDSVQMARTRMWNLRQDKSLQEYVEAFLDLQVAITDMSAAEALDVFKRGLKEKIKKEVMLQNPQTVFEAIACAQRVAGALGGGDLLAHPNVQPRVEFNGPAPMELGNMRHQERRGIQGGDRRGQADDRRWEGRRRDNGDNGGARLETRRCYECGRFGHIAPGKRESPVDTPRNFTGAQRRRGSEERNNPKKRRLKKTTAQLVIADGEVEGIKVRVLIDPGATENFLSRTVALKLGLMLQKDDSEEVELPNGQTERIESLPRKVHLTIGEYQESIEWRVIRLARYDVILGMPWMERYNPQIDWRRKIVRGQHWTIFGDRVRSKVQNLPLFVVGTTAISRTDDCFLGLIREAPSDKLSGQIPEYLRGVVDEYMDVFPKDLPAGLPPTRRIDHQIEVIPGSTPPCKSPYRLAPHELEECKAQIEEMLQKGFIQPSVSPYGAPVLFVKKKDGSMRMCIDYRALNQQTVKNKYPLPRMDDLFDQLRGAKYFTKLDLRSGYNQIRIADEDVPKTAFRTRYGHFEYLVMPFGLTNAPATFMGLMNDIFRPYLDQSVIVFLDDILVYSRTLAEHQRHLRQVLQILRDNHLYAKLSKCEFGKTEVDYLGHRVSAKGIQVMEEKVEAIQRWTAPQDQTQLKSFLGLTGFYRRFVRRFAHIAQPLTSMLGKGKPWRWGTTQDIAFEALKEALLHAPILKWYDPSRPIKVATDASGSAVGAVLQQEWEDGWHPVAYFSRKLLPAERNYHTTEREELAIVLATKHWKHYLGDKSFTVETDHKPLVYLETQKDLSKRQIRWAEWRQRFNMTINYVEGKKQLADALTRMPILNHISMEVKVGADFWTKLVDATKTDAEIVAAETAKGVTMKQGIVFKEGRVWIPQDAHLRRIILAEGHESALAGHVGIEKTLEALQRVFYWPRMKEDVVMYVRSCEECQQIKASNQAPAGLLQPLPIPSKRWEHVSMDLVCELPTTSSGYDSIVVFVDKLSKMIHMCPTRKDVAAPELAQLYLQNVVKHHGLSRVLITDRGTQFTSLFWRTLFGLFKTKLALSTAYHPQTDGQTERANRTIEDMLRAFTMEEQENWDNLLPLVEFAYNNCINSSTRTTPFFLMYGEHPLTPTGLLGGGSSSSVSTKVEAVNQFVRRIQEGVAKAKLKLQIAQNRQKQYADTRRRHMEFKVGEKVWLSTTNLKLIGSRKLNPRFIGPFTISRRISMVAYELELPPTMKVHPVFHVSLLRRFVPRPPELGSTQDVRPPPELIDGVDEFEVERILQKRTRGLRNQRVEYLVKWKGYPMHEATWEPSVNLTNAPLLLQSFEKQARNEDVAV</sequence>
<evidence type="ECO:0000313" key="22">
    <source>
        <dbReference type="EMBL" id="KAL3684027.1"/>
    </source>
</evidence>
<dbReference type="GO" id="GO:0015074">
    <property type="term" value="P:DNA integration"/>
    <property type="evidence" value="ECO:0007669"/>
    <property type="project" value="UniProtKB-KW"/>
</dbReference>
<dbReference type="InterPro" id="IPR036397">
    <property type="entry name" value="RNaseH_sf"/>
</dbReference>
<dbReference type="InterPro" id="IPR050951">
    <property type="entry name" value="Retrovirus_Pol_polyprotein"/>
</dbReference>
<dbReference type="InterPro" id="IPR001584">
    <property type="entry name" value="Integrase_cat-core"/>
</dbReference>
<keyword evidence="11" id="KW-0460">Magnesium</keyword>
<keyword evidence="8" id="KW-0064">Aspartyl protease</keyword>
<comment type="subcellular location">
    <subcellularLocation>
        <location evidence="1">Nucleus</location>
    </subcellularLocation>
</comment>
<evidence type="ECO:0000256" key="4">
    <source>
        <dbReference type="ARBA" id="ARBA00022679"/>
    </source>
</evidence>
<dbReference type="EC" id="2.7.7.49" evidence="2"/>
<feature type="region of interest" description="Disordered" evidence="18">
    <location>
        <begin position="29"/>
        <end position="50"/>
    </location>
</feature>
<evidence type="ECO:0000256" key="18">
    <source>
        <dbReference type="SAM" id="MobiDB-lite"/>
    </source>
</evidence>
<dbReference type="CDD" id="cd00024">
    <property type="entry name" value="CD_CSD"/>
    <property type="match status" value="1"/>
</dbReference>
<evidence type="ECO:0000256" key="6">
    <source>
        <dbReference type="ARBA" id="ARBA00022722"/>
    </source>
</evidence>
<dbReference type="GO" id="GO:0003887">
    <property type="term" value="F:DNA-directed DNA polymerase activity"/>
    <property type="evidence" value="ECO:0007669"/>
    <property type="project" value="UniProtKB-KW"/>
</dbReference>
<dbReference type="CDD" id="cd00303">
    <property type="entry name" value="retropepsin_like"/>
    <property type="match status" value="1"/>
</dbReference>
<keyword evidence="15" id="KW-0238">DNA-binding</keyword>
<dbReference type="InterPro" id="IPR056924">
    <property type="entry name" value="SH3_Tf2-1"/>
</dbReference>
<dbReference type="PROSITE" id="PS00598">
    <property type="entry name" value="CHROMO_1"/>
    <property type="match status" value="1"/>
</dbReference>
<dbReference type="Gene3D" id="2.40.70.10">
    <property type="entry name" value="Acid Proteases"/>
    <property type="match status" value="1"/>
</dbReference>
<keyword evidence="7" id="KW-0479">Metal-binding</keyword>
<evidence type="ECO:0000256" key="2">
    <source>
        <dbReference type="ARBA" id="ARBA00012493"/>
    </source>
</evidence>
<keyword evidence="10" id="KW-0378">Hydrolase</keyword>
<protein>
    <recommendedName>
        <fullName evidence="2">RNA-directed DNA polymerase</fullName>
        <ecNumber evidence="2">2.7.7.49</ecNumber>
    </recommendedName>
</protein>
<accession>A0ABD3H080</accession>
<dbReference type="Gene3D" id="3.30.420.10">
    <property type="entry name" value="Ribonuclease H-like superfamily/Ribonuclease H"/>
    <property type="match status" value="1"/>
</dbReference>
<feature type="domain" description="Chromo" evidence="19">
    <location>
        <begin position="1402"/>
        <end position="1463"/>
    </location>
</feature>
<evidence type="ECO:0000256" key="16">
    <source>
        <dbReference type="ARBA" id="ARBA00023172"/>
    </source>
</evidence>
<feature type="region of interest" description="Disordered" evidence="18">
    <location>
        <begin position="312"/>
        <end position="345"/>
    </location>
</feature>
<dbReference type="PROSITE" id="PS50994">
    <property type="entry name" value="INTEGRASE"/>
    <property type="match status" value="1"/>
</dbReference>
<dbReference type="FunFam" id="3.30.70.270:FF:000020">
    <property type="entry name" value="Transposon Tf2-6 polyprotein-like Protein"/>
    <property type="match status" value="1"/>
</dbReference>
<dbReference type="GO" id="GO:0004190">
    <property type="term" value="F:aspartic-type endopeptidase activity"/>
    <property type="evidence" value="ECO:0007669"/>
    <property type="project" value="UniProtKB-KW"/>
</dbReference>
<dbReference type="GO" id="GO:0006508">
    <property type="term" value="P:proteolysis"/>
    <property type="evidence" value="ECO:0007669"/>
    <property type="project" value="UniProtKB-KW"/>
</dbReference>
<evidence type="ECO:0000256" key="12">
    <source>
        <dbReference type="ARBA" id="ARBA00022908"/>
    </source>
</evidence>
<evidence type="ECO:0000256" key="1">
    <source>
        <dbReference type="ARBA" id="ARBA00004123"/>
    </source>
</evidence>
<feature type="region of interest" description="Disordered" evidence="18">
    <location>
        <begin position="262"/>
        <end position="295"/>
    </location>
</feature>
<dbReference type="InterPro" id="IPR000953">
    <property type="entry name" value="Chromo/chromo_shadow_dom"/>
</dbReference>
<dbReference type="PROSITE" id="PS50878">
    <property type="entry name" value="RT_POL"/>
    <property type="match status" value="1"/>
</dbReference>
<keyword evidence="23" id="KW-1185">Reference proteome</keyword>
<dbReference type="CDD" id="cd01647">
    <property type="entry name" value="RT_LTR"/>
    <property type="match status" value="1"/>
</dbReference>
<evidence type="ECO:0000256" key="10">
    <source>
        <dbReference type="ARBA" id="ARBA00022801"/>
    </source>
</evidence>
<dbReference type="PANTHER" id="PTHR37984:SF5">
    <property type="entry name" value="PROTEIN NYNRIN-LIKE"/>
    <property type="match status" value="1"/>
</dbReference>
<evidence type="ECO:0000256" key="17">
    <source>
        <dbReference type="ARBA" id="ARBA00023242"/>
    </source>
</evidence>
<dbReference type="Pfam" id="PF00385">
    <property type="entry name" value="Chromo"/>
    <property type="match status" value="1"/>
</dbReference>